<dbReference type="NCBIfam" id="TIGR00128">
    <property type="entry name" value="fabD"/>
    <property type="match status" value="1"/>
</dbReference>
<sequence>MKKTYMFPGQGSQRKGMGEQLFDEFPALTKKADKILGYSIKELCLEDPNDQLNQTQYTQPALYVVNALSYQKKIKDGEKQPDFLAGHSLGEYNALQAAGVFSFESGLKLVKKRGELMSQAKNGGMAAILNSSEEKIQEILKDANLTTIDIANLNASSQIVISGLKEDIEKAHPFFEKADIMFIPLNTSGAFHSRYMKEAAAEFEKFVKKTRFYKPKIEVIANVTGKPHSHGNVSKHLIDQLSNSVRWSESMTYLLHRGEIEFEELGVGDVLTKLIGYIKRDFAKMAKEETSEKTEADQKKHTQEISNGSKTTTKPIKKNKSVTKVAKQNKLPDPVKLVEQWNEVYPVGTRVISDFYENELETRSEAIVLFGHRAAVYVKGYNGYFDLREVKPVQSN</sequence>
<evidence type="ECO:0000256" key="5">
    <source>
        <dbReference type="SAM" id="MobiDB-lite"/>
    </source>
</evidence>
<dbReference type="Pfam" id="PF00698">
    <property type="entry name" value="Acyl_transf_1"/>
    <property type="match status" value="1"/>
</dbReference>
<dbReference type="eggNOG" id="COG0331">
    <property type="taxonomic scope" value="Bacteria"/>
</dbReference>
<evidence type="ECO:0000256" key="3">
    <source>
        <dbReference type="ARBA" id="ARBA00023315"/>
    </source>
</evidence>
<reference evidence="7 8" key="1">
    <citation type="submission" date="2014-04" db="EMBL/GenBank/DDBJ databases">
        <title>Aquimarina sp. 22II-S11-z7 Genome Sequencing.</title>
        <authorList>
            <person name="Lai Q."/>
        </authorList>
    </citation>
    <scope>NUCLEOTIDE SEQUENCE [LARGE SCALE GENOMIC DNA]</scope>
    <source>
        <strain evidence="7 8">22II-S11-z7</strain>
    </source>
</reference>
<dbReference type="GO" id="GO:0006633">
    <property type="term" value="P:fatty acid biosynthetic process"/>
    <property type="evidence" value="ECO:0007669"/>
    <property type="project" value="TreeGrafter"/>
</dbReference>
<comment type="caution">
    <text evidence="7">The sequence shown here is derived from an EMBL/GenBank/DDBJ whole genome shotgun (WGS) entry which is preliminary data.</text>
</comment>
<evidence type="ECO:0000313" key="7">
    <source>
        <dbReference type="EMBL" id="EZH71954.1"/>
    </source>
</evidence>
<dbReference type="EC" id="2.3.1.39" evidence="1"/>
<dbReference type="SUPFAM" id="SSF52151">
    <property type="entry name" value="FabD/lysophospholipase-like"/>
    <property type="match status" value="1"/>
</dbReference>
<evidence type="ECO:0000313" key="8">
    <source>
        <dbReference type="Proteomes" id="UP000023541"/>
    </source>
</evidence>
<dbReference type="STRING" id="1317122.ATO12_04865"/>
<protein>
    <recommendedName>
        <fullName evidence="1">[acyl-carrier-protein] S-malonyltransferase</fullName>
        <ecNumber evidence="1">2.3.1.39</ecNumber>
    </recommendedName>
</protein>
<dbReference type="AlphaFoldDB" id="A0A023BPS8"/>
<dbReference type="SMART" id="SM00827">
    <property type="entry name" value="PKS_AT"/>
    <property type="match status" value="1"/>
</dbReference>
<dbReference type="Proteomes" id="UP000023541">
    <property type="component" value="Unassembled WGS sequence"/>
</dbReference>
<dbReference type="InterPro" id="IPR016035">
    <property type="entry name" value="Acyl_Trfase/lysoPLipase"/>
</dbReference>
<dbReference type="OrthoDB" id="9805460at2"/>
<name>A0A023BPS8_9FLAO</name>
<evidence type="ECO:0000256" key="4">
    <source>
        <dbReference type="ARBA" id="ARBA00048462"/>
    </source>
</evidence>
<organism evidence="7 8">
    <name type="scientific">Aquimarina atlantica</name>
    <dbReference type="NCBI Taxonomy" id="1317122"/>
    <lineage>
        <taxon>Bacteria</taxon>
        <taxon>Pseudomonadati</taxon>
        <taxon>Bacteroidota</taxon>
        <taxon>Flavobacteriia</taxon>
        <taxon>Flavobacteriales</taxon>
        <taxon>Flavobacteriaceae</taxon>
        <taxon>Aquimarina</taxon>
    </lineage>
</organism>
<dbReference type="InterPro" id="IPR050858">
    <property type="entry name" value="Mal-CoA-ACP_Trans/PKS_FabD"/>
</dbReference>
<dbReference type="InterPro" id="IPR014043">
    <property type="entry name" value="Acyl_transferase_dom"/>
</dbReference>
<dbReference type="GO" id="GO:0004314">
    <property type="term" value="F:[acyl-carrier-protein] S-malonyltransferase activity"/>
    <property type="evidence" value="ECO:0007669"/>
    <property type="project" value="UniProtKB-EC"/>
</dbReference>
<dbReference type="InterPro" id="IPR016036">
    <property type="entry name" value="Malonyl_transacylase_ACP-bd"/>
</dbReference>
<comment type="catalytic activity">
    <reaction evidence="4">
        <text>holo-[ACP] + malonyl-CoA = malonyl-[ACP] + CoA</text>
        <dbReference type="Rhea" id="RHEA:41792"/>
        <dbReference type="Rhea" id="RHEA-COMP:9623"/>
        <dbReference type="Rhea" id="RHEA-COMP:9685"/>
        <dbReference type="ChEBI" id="CHEBI:57287"/>
        <dbReference type="ChEBI" id="CHEBI:57384"/>
        <dbReference type="ChEBI" id="CHEBI:64479"/>
        <dbReference type="ChEBI" id="CHEBI:78449"/>
        <dbReference type="EC" id="2.3.1.39"/>
    </reaction>
</comment>
<feature type="domain" description="Malonyl-CoA:ACP transacylase (MAT)" evidence="6">
    <location>
        <begin position="6"/>
        <end position="282"/>
    </location>
</feature>
<dbReference type="Gene3D" id="3.40.366.10">
    <property type="entry name" value="Malonyl-Coenzyme A Acyl Carrier Protein, domain 2"/>
    <property type="match status" value="1"/>
</dbReference>
<keyword evidence="8" id="KW-1185">Reference proteome</keyword>
<dbReference type="GO" id="GO:0005829">
    <property type="term" value="C:cytosol"/>
    <property type="evidence" value="ECO:0007669"/>
    <property type="project" value="TreeGrafter"/>
</dbReference>
<gene>
    <name evidence="7" type="ORF">ATO12_04865</name>
</gene>
<keyword evidence="3" id="KW-0012">Acyltransferase</keyword>
<dbReference type="PANTHER" id="PTHR42681">
    <property type="entry name" value="MALONYL-COA-ACYL CARRIER PROTEIN TRANSACYLASE, MITOCHONDRIAL"/>
    <property type="match status" value="1"/>
</dbReference>
<keyword evidence="2" id="KW-0808">Transferase</keyword>
<feature type="compositionally biased region" description="Polar residues" evidence="5">
    <location>
        <begin position="304"/>
        <end position="314"/>
    </location>
</feature>
<evidence type="ECO:0000256" key="1">
    <source>
        <dbReference type="ARBA" id="ARBA00013258"/>
    </source>
</evidence>
<dbReference type="PANTHER" id="PTHR42681:SF1">
    <property type="entry name" value="MALONYL-COA-ACYL CARRIER PROTEIN TRANSACYLASE, MITOCHONDRIAL"/>
    <property type="match status" value="1"/>
</dbReference>
<dbReference type="Gene3D" id="3.30.70.250">
    <property type="entry name" value="Malonyl-CoA ACP transacylase, ACP-binding"/>
    <property type="match status" value="1"/>
</dbReference>
<dbReference type="InterPro" id="IPR001227">
    <property type="entry name" value="Ac_transferase_dom_sf"/>
</dbReference>
<feature type="compositionally biased region" description="Basic and acidic residues" evidence="5">
    <location>
        <begin position="289"/>
        <end position="303"/>
    </location>
</feature>
<evidence type="ECO:0000259" key="6">
    <source>
        <dbReference type="SMART" id="SM00827"/>
    </source>
</evidence>
<accession>A0A023BPS8</accession>
<feature type="region of interest" description="Disordered" evidence="5">
    <location>
        <begin position="289"/>
        <end position="325"/>
    </location>
</feature>
<dbReference type="EMBL" id="AQRA01000010">
    <property type="protein sequence ID" value="EZH71954.1"/>
    <property type="molecule type" value="Genomic_DNA"/>
</dbReference>
<dbReference type="RefSeq" id="WP_034246189.1">
    <property type="nucleotide sequence ID" value="NZ_AQRA01000010.1"/>
</dbReference>
<dbReference type="SUPFAM" id="SSF55048">
    <property type="entry name" value="Probable ACP-binding domain of malonyl-CoA ACP transacylase"/>
    <property type="match status" value="1"/>
</dbReference>
<evidence type="ECO:0000256" key="2">
    <source>
        <dbReference type="ARBA" id="ARBA00022679"/>
    </source>
</evidence>
<dbReference type="InterPro" id="IPR004410">
    <property type="entry name" value="Malonyl_CoA-ACP_transAc_FabD"/>
</dbReference>
<proteinExistence type="predicted"/>